<dbReference type="Proteomes" id="UP000041254">
    <property type="component" value="Unassembled WGS sequence"/>
</dbReference>
<evidence type="ECO:0000313" key="2">
    <source>
        <dbReference type="EMBL" id="CEM06894.1"/>
    </source>
</evidence>
<reference evidence="2 3" key="1">
    <citation type="submission" date="2014-11" db="EMBL/GenBank/DDBJ databases">
        <authorList>
            <person name="Zhu J."/>
            <person name="Qi W."/>
            <person name="Song R."/>
        </authorList>
    </citation>
    <scope>NUCLEOTIDE SEQUENCE [LARGE SCALE GENOMIC DNA]</scope>
</reference>
<dbReference type="EMBL" id="CDMY01000372">
    <property type="protein sequence ID" value="CEM06894.1"/>
    <property type="molecule type" value="Genomic_DNA"/>
</dbReference>
<evidence type="ECO:0008006" key="4">
    <source>
        <dbReference type="Google" id="ProtNLM"/>
    </source>
</evidence>
<protein>
    <recommendedName>
        <fullName evidence="4">Reverse transcriptase domain-containing protein</fullName>
    </recommendedName>
</protein>
<proteinExistence type="predicted"/>
<accession>A0A0G4F4C3</accession>
<dbReference type="AlphaFoldDB" id="A0A0G4F4C3"/>
<gene>
    <name evidence="2" type="ORF">Vbra_1317</name>
</gene>
<dbReference type="OrthoDB" id="47560at2759"/>
<name>A0A0G4F4C3_VITBC</name>
<sequence>MTEERTSAERCDKLGPPLKPLKGDEDENEHTIRVFSRLVDQGRLRQAQRFLTERGGGGVLDPQDVAENDTRTVREVLADKHPQQRTADPAAFIDGDLPPLVGVDITANQVERAAREIQGGAGPSGGDATLWKDLLLKHGGHSTRLRQAVADATRMMANEVVDWEHVQALRGCRLLALDKCPGVRPIGVGEVLMRIMGKAMSMETAFDLERECGEDQLCAGQKGGVEAAIHAVSGLFDCGEGEAECVLLGDATNAFNTLSRPAALWNARQLWPRASRFLFNTYQSHAALYLRGEKEPLWSQEGTTQGDPMAMQMYAAGTLPLIRSLKEPAEQGPQVWFADDSSKCSSLERAREWWDGLGERGPPYGYFANSHKSILVVREGLKERAREVFEGVEGLTITTGSRYLGGYVGTREGRRAYVQQKVERWEECIRDVARAATKRPQQAHAVMTKSLQAEWDFVMRVIPEEKETFEPLRHLLATTYLPGLCGKSVDDAEAAVMLLPVRHGGTGVHDPTERIAEAYETSVQGTNVLTTAIQHGTHPDQPFDPSIHRLQMHTAIHEGKRRADAQAKERFDDGVARLPPGRQQAARRAQEAKTHAWLTAMPSCSDQTDLSGDAFRDGLAVRYGYRPPNLPSSCPGCGSAFTLTHALDCAKGGLVIQRHNELRDVIGDVDRMAFGAGSVYKEVVLKEGDGQGREGVRTDLVIRGVWDRQRDASFDVCVTNADAPSYGNRPTRSILATHERRKKNKQVRACEDLSMTFAATTAHPTSPPAAQGVVPPSPSPIPWTARRVGW</sequence>
<evidence type="ECO:0000313" key="3">
    <source>
        <dbReference type="Proteomes" id="UP000041254"/>
    </source>
</evidence>
<feature type="region of interest" description="Disordered" evidence="1">
    <location>
        <begin position="1"/>
        <end position="27"/>
    </location>
</feature>
<organism evidence="2 3">
    <name type="scientific">Vitrella brassicaformis (strain CCMP3155)</name>
    <dbReference type="NCBI Taxonomy" id="1169540"/>
    <lineage>
        <taxon>Eukaryota</taxon>
        <taxon>Sar</taxon>
        <taxon>Alveolata</taxon>
        <taxon>Colpodellida</taxon>
        <taxon>Vitrellaceae</taxon>
        <taxon>Vitrella</taxon>
    </lineage>
</organism>
<keyword evidence="3" id="KW-1185">Reference proteome</keyword>
<dbReference type="PhylomeDB" id="A0A0G4F4C3"/>
<feature type="compositionally biased region" description="Basic and acidic residues" evidence="1">
    <location>
        <begin position="1"/>
        <end position="13"/>
    </location>
</feature>
<dbReference type="InParanoid" id="A0A0G4F4C3"/>
<dbReference type="VEuPathDB" id="CryptoDB:Vbra_1317"/>
<evidence type="ECO:0000256" key="1">
    <source>
        <dbReference type="SAM" id="MobiDB-lite"/>
    </source>
</evidence>